<evidence type="ECO:0000313" key="3">
    <source>
        <dbReference type="Proteomes" id="UP000051184"/>
    </source>
</evidence>
<proteinExistence type="predicted"/>
<evidence type="ECO:0000256" key="1">
    <source>
        <dbReference type="SAM" id="MobiDB-lite"/>
    </source>
</evidence>
<dbReference type="AlphaFoldDB" id="A0A0P1IWU4"/>
<reference evidence="3" key="1">
    <citation type="submission" date="2015-09" db="EMBL/GenBank/DDBJ databases">
        <authorList>
            <person name="Rodrigo-Torres Lidia"/>
            <person name="Arahal R.David."/>
        </authorList>
    </citation>
    <scope>NUCLEOTIDE SEQUENCE [LARGE SCALE GENOMIC DNA]</scope>
    <source>
        <strain evidence="3">CECT 5114</strain>
    </source>
</reference>
<organism evidence="2 3">
    <name type="scientific">Cognatishimia activa</name>
    <dbReference type="NCBI Taxonomy" id="1715691"/>
    <lineage>
        <taxon>Bacteria</taxon>
        <taxon>Pseudomonadati</taxon>
        <taxon>Pseudomonadota</taxon>
        <taxon>Alphaproteobacteria</taxon>
        <taxon>Rhodobacterales</taxon>
        <taxon>Paracoccaceae</taxon>
        <taxon>Cognatishimia</taxon>
    </lineage>
</organism>
<dbReference type="EMBL" id="CYUE01000013">
    <property type="protein sequence ID" value="CUK25695.1"/>
    <property type="molecule type" value="Genomic_DNA"/>
</dbReference>
<dbReference type="Proteomes" id="UP000051184">
    <property type="component" value="Unassembled WGS sequence"/>
</dbReference>
<accession>A0A0P1IWU4</accession>
<keyword evidence="3" id="KW-1185">Reference proteome</keyword>
<gene>
    <name evidence="2" type="ORF">TA5114_01499</name>
</gene>
<evidence type="ECO:0000313" key="2">
    <source>
        <dbReference type="EMBL" id="CUK25695.1"/>
    </source>
</evidence>
<name>A0A0P1IWU4_9RHOB</name>
<protein>
    <submittedName>
        <fullName evidence="2">Uncharacterized protein</fullName>
    </submittedName>
</protein>
<sequence>MQSAGVAQAEICRDLKKSQKLMEGLCPSCPAGNSLRDIWAKKKAPMPGPHPQVGAEQPDGHPRC</sequence>
<feature type="region of interest" description="Disordered" evidence="1">
    <location>
        <begin position="42"/>
        <end position="64"/>
    </location>
</feature>